<evidence type="ECO:0000313" key="2">
    <source>
        <dbReference type="Proteomes" id="UP000009168"/>
    </source>
</evidence>
<dbReference type="RefSeq" id="XP_012652042.1">
    <property type="nucleotide sequence ID" value="XM_012796588.1"/>
</dbReference>
<organism evidence="1 2">
    <name type="scientific">Tetrahymena thermophila (strain SB210)</name>
    <dbReference type="NCBI Taxonomy" id="312017"/>
    <lineage>
        <taxon>Eukaryota</taxon>
        <taxon>Sar</taxon>
        <taxon>Alveolata</taxon>
        <taxon>Ciliophora</taxon>
        <taxon>Intramacronucleata</taxon>
        <taxon>Oligohymenophorea</taxon>
        <taxon>Hymenostomatida</taxon>
        <taxon>Tetrahymenina</taxon>
        <taxon>Tetrahymenidae</taxon>
        <taxon>Tetrahymena</taxon>
    </lineage>
</organism>
<dbReference type="EMBL" id="GG662767">
    <property type="protein sequence ID" value="EWS75368.1"/>
    <property type="molecule type" value="Genomic_DNA"/>
</dbReference>
<sequence>MINDIFRYKYAPKQNLKEKIEKMNEKRKNERFFKKIDKFEKFTFIKILSDF</sequence>
<gene>
    <name evidence="1" type="ORF">TTHERM_000095461</name>
</gene>
<dbReference type="GeneID" id="24437258"/>
<dbReference type="AlphaFoldDB" id="W7XF15"/>
<dbReference type="KEGG" id="tet:TTHERM_000095461"/>
<proteinExistence type="predicted"/>
<reference evidence="2" key="1">
    <citation type="journal article" date="2006" name="PLoS Biol.">
        <title>Macronuclear genome sequence of the ciliate Tetrahymena thermophila, a model eukaryote.</title>
        <authorList>
            <person name="Eisen J.A."/>
            <person name="Coyne R.S."/>
            <person name="Wu M."/>
            <person name="Wu D."/>
            <person name="Thiagarajan M."/>
            <person name="Wortman J.R."/>
            <person name="Badger J.H."/>
            <person name="Ren Q."/>
            <person name="Amedeo P."/>
            <person name="Jones K.M."/>
            <person name="Tallon L.J."/>
            <person name="Delcher A.L."/>
            <person name="Salzberg S.L."/>
            <person name="Silva J.C."/>
            <person name="Haas B.J."/>
            <person name="Majoros W.H."/>
            <person name="Farzad M."/>
            <person name="Carlton J.M."/>
            <person name="Smith R.K. Jr."/>
            <person name="Garg J."/>
            <person name="Pearlman R.E."/>
            <person name="Karrer K.M."/>
            <person name="Sun L."/>
            <person name="Manning G."/>
            <person name="Elde N.C."/>
            <person name="Turkewitz A.P."/>
            <person name="Asai D.J."/>
            <person name="Wilkes D.E."/>
            <person name="Wang Y."/>
            <person name="Cai H."/>
            <person name="Collins K."/>
            <person name="Stewart B.A."/>
            <person name="Lee S.R."/>
            <person name="Wilamowska K."/>
            <person name="Weinberg Z."/>
            <person name="Ruzzo W.L."/>
            <person name="Wloga D."/>
            <person name="Gaertig J."/>
            <person name="Frankel J."/>
            <person name="Tsao C.-C."/>
            <person name="Gorovsky M.A."/>
            <person name="Keeling P.J."/>
            <person name="Waller R.F."/>
            <person name="Patron N.J."/>
            <person name="Cherry J.M."/>
            <person name="Stover N.A."/>
            <person name="Krieger C.J."/>
            <person name="del Toro C."/>
            <person name="Ryder H.F."/>
            <person name="Williamson S.C."/>
            <person name="Barbeau R.A."/>
            <person name="Hamilton E.P."/>
            <person name="Orias E."/>
        </authorList>
    </citation>
    <scope>NUCLEOTIDE SEQUENCE [LARGE SCALE GENOMIC DNA]</scope>
    <source>
        <strain evidence="2">SB210</strain>
    </source>
</reference>
<protein>
    <submittedName>
        <fullName evidence="1">Uncharacterized protein</fullName>
    </submittedName>
</protein>
<accession>W7XF15</accession>
<keyword evidence="2" id="KW-1185">Reference proteome</keyword>
<dbReference type="InParanoid" id="W7XF15"/>
<evidence type="ECO:0000313" key="1">
    <source>
        <dbReference type="EMBL" id="EWS75368.1"/>
    </source>
</evidence>
<name>W7XF15_TETTS</name>
<dbReference type="Proteomes" id="UP000009168">
    <property type="component" value="Unassembled WGS sequence"/>
</dbReference>